<gene>
    <name evidence="4" type="ORF">E5672_04890</name>
</gene>
<proteinExistence type="predicted"/>
<keyword evidence="1" id="KW-0902">Two-component regulatory system</keyword>
<evidence type="ECO:0000256" key="1">
    <source>
        <dbReference type="ARBA" id="ARBA00023012"/>
    </source>
</evidence>
<dbReference type="OrthoDB" id="6336569at2"/>
<keyword evidence="5" id="KW-1185">Reference proteome</keyword>
<dbReference type="Pfam" id="PF01627">
    <property type="entry name" value="Hpt"/>
    <property type="match status" value="1"/>
</dbReference>
<organism evidence="4 5">
    <name type="scientific">Alteromonas portus</name>
    <dbReference type="NCBI Taxonomy" id="2565549"/>
    <lineage>
        <taxon>Bacteria</taxon>
        <taxon>Pseudomonadati</taxon>
        <taxon>Pseudomonadota</taxon>
        <taxon>Gammaproteobacteria</taxon>
        <taxon>Alteromonadales</taxon>
        <taxon>Alteromonadaceae</taxon>
        <taxon>Alteromonas/Salinimonas group</taxon>
        <taxon>Alteromonas</taxon>
    </lineage>
</organism>
<dbReference type="Proteomes" id="UP000305471">
    <property type="component" value="Unassembled WGS sequence"/>
</dbReference>
<evidence type="ECO:0000313" key="4">
    <source>
        <dbReference type="EMBL" id="TKB04147.1"/>
    </source>
</evidence>
<dbReference type="PROSITE" id="PS50894">
    <property type="entry name" value="HPT"/>
    <property type="match status" value="1"/>
</dbReference>
<keyword evidence="2" id="KW-0597">Phosphoprotein</keyword>
<reference evidence="4 5" key="1">
    <citation type="submission" date="2019-04" db="EMBL/GenBank/DDBJ databases">
        <title>Alteromonas portus sp. nov., an alginate lyase-excreting marine bacterium.</title>
        <authorList>
            <person name="Huang H."/>
            <person name="Mo K."/>
            <person name="Bao S."/>
        </authorList>
    </citation>
    <scope>NUCLEOTIDE SEQUENCE [LARGE SCALE GENOMIC DNA]</scope>
    <source>
        <strain evidence="4 5">HB161718</strain>
    </source>
</reference>
<accession>A0A4U0ZH93</accession>
<comment type="caution">
    <text evidence="4">The sequence shown here is derived from an EMBL/GenBank/DDBJ whole genome shotgun (WGS) entry which is preliminary data.</text>
</comment>
<evidence type="ECO:0000313" key="5">
    <source>
        <dbReference type="Proteomes" id="UP000305471"/>
    </source>
</evidence>
<sequence>MNTLNTHNMAQEQQLWNREAAINRLGGNEGLLNRIVEMFLAQITQKQQALQKAVNEQDIEGVRFTSHAMKGVSGDVGADAIREKASSIENKAKRDDLTEIAQDMQELDSLIEQTIAVMQS</sequence>
<dbReference type="GO" id="GO:0000160">
    <property type="term" value="P:phosphorelay signal transduction system"/>
    <property type="evidence" value="ECO:0007669"/>
    <property type="project" value="UniProtKB-KW"/>
</dbReference>
<dbReference type="InterPro" id="IPR008207">
    <property type="entry name" value="Sig_transdc_His_kin_Hpt_dom"/>
</dbReference>
<dbReference type="GO" id="GO:0004672">
    <property type="term" value="F:protein kinase activity"/>
    <property type="evidence" value="ECO:0007669"/>
    <property type="project" value="UniProtKB-ARBA"/>
</dbReference>
<protein>
    <submittedName>
        <fullName evidence="4">Hpt domain-containing protein</fullName>
    </submittedName>
</protein>
<dbReference type="InterPro" id="IPR036641">
    <property type="entry name" value="HPT_dom_sf"/>
</dbReference>
<name>A0A4U0ZH93_9ALTE</name>
<evidence type="ECO:0000256" key="2">
    <source>
        <dbReference type="PROSITE-ProRule" id="PRU00110"/>
    </source>
</evidence>
<dbReference type="SUPFAM" id="SSF47226">
    <property type="entry name" value="Histidine-containing phosphotransfer domain, HPT domain"/>
    <property type="match status" value="1"/>
</dbReference>
<dbReference type="Gene3D" id="1.20.120.160">
    <property type="entry name" value="HPT domain"/>
    <property type="match status" value="1"/>
</dbReference>
<dbReference type="EMBL" id="SWCO01000002">
    <property type="protein sequence ID" value="TKB04147.1"/>
    <property type="molecule type" value="Genomic_DNA"/>
</dbReference>
<dbReference type="AlphaFoldDB" id="A0A4U0ZH93"/>
<evidence type="ECO:0000259" key="3">
    <source>
        <dbReference type="PROSITE" id="PS50894"/>
    </source>
</evidence>
<feature type="domain" description="HPt" evidence="3">
    <location>
        <begin position="28"/>
        <end position="120"/>
    </location>
</feature>
<feature type="modified residue" description="Phosphohistidine" evidence="2">
    <location>
        <position position="67"/>
    </location>
</feature>
<dbReference type="RefSeq" id="WP_136781178.1">
    <property type="nucleotide sequence ID" value="NZ_SWCO01000002.1"/>
</dbReference>